<feature type="compositionally biased region" description="Basic and acidic residues" evidence="1">
    <location>
        <begin position="34"/>
        <end position="67"/>
    </location>
</feature>
<protein>
    <recommendedName>
        <fullName evidence="4">Smr domain-containing protein</fullName>
    </recommendedName>
</protein>
<sequence length="656" mass="75971">MIDTSVATPDTEVKTQTKLSRSQRKKLFVYNPPEKQERKSNETQVKDQKIQEDISKNIEQIIDKDSDNNQSQTQANASKKNNKKKFVYRPQADQEKKKVEVQQTTNKQNEVQIHVQKTSDDKKNEQPMENNNMKEKKNNKKKFVYKPSQDKDNLSNQELKDNNKNNNKVDNNNNNQNNNNKNSNQNKKKYNNKNNNNKCNNKNNNKSNNDKNNGKKTDDNQFSESTKFEILNSIKYFANMKDSKEEESPEPVNYTTYIELDMHGSDPRAKRPLDWVPVIRDALFSALERNVDAVRFIPGKGLHSNPEIGPILRILVILTAKRLGFESYFNPGNEGVIICKVSSHSSTSPFVPHMPNKDEQDDLNKNDTLLKAFGLNKGDNLNIDNLAFRAVKSRFPHMPTICIAIICAKRNPKEALEFAQLFEDYLRSEDDFQQISEYEQKNEQLACEVDMVQHLEERYSLDHEIIKRVVREKRMKNKSQIILDRIENEIPEDFYNYLTEFLLNFSHIPIESLLDSMKEGLYNPKEITNILNSKSWKGMQNALGVMKVENKITTDRTDGRPKFIPSIEIDLANATVDRATKTMDKILNGLGNGNFSEIVLILAPQNQKSRKCSIDNVNAFLYNKASQEGFHIVRTRKADEKNNRYHFMVFNTKEEI</sequence>
<feature type="compositionally biased region" description="Low complexity" evidence="1">
    <location>
        <begin position="192"/>
        <end position="207"/>
    </location>
</feature>
<feature type="compositionally biased region" description="Basic and acidic residues" evidence="1">
    <location>
        <begin position="117"/>
        <end position="136"/>
    </location>
</feature>
<feature type="compositionally biased region" description="Basic and acidic residues" evidence="1">
    <location>
        <begin position="208"/>
        <end position="219"/>
    </location>
</feature>
<evidence type="ECO:0008006" key="4">
    <source>
        <dbReference type="Google" id="ProtNLM"/>
    </source>
</evidence>
<proteinExistence type="predicted"/>
<dbReference type="PANTHER" id="PTHR35261:SF3">
    <property type="entry name" value="VACUOLAR IMPORT AND DEGRADATION PROTEIN 22"/>
    <property type="match status" value="1"/>
</dbReference>
<keyword evidence="3" id="KW-1185">Reference proteome</keyword>
<accession>A0ABR2L734</accession>
<gene>
    <name evidence="2" type="ORF">M9Y10_001439</name>
</gene>
<reference evidence="2 3" key="1">
    <citation type="submission" date="2024-04" db="EMBL/GenBank/DDBJ databases">
        <title>Tritrichomonas musculus Genome.</title>
        <authorList>
            <person name="Alves-Ferreira E."/>
            <person name="Grigg M."/>
            <person name="Lorenzi H."/>
            <person name="Galac M."/>
        </authorList>
    </citation>
    <scope>NUCLEOTIDE SEQUENCE [LARGE SCALE GENOMIC DNA]</scope>
    <source>
        <strain evidence="2 3">EAF2021</strain>
    </source>
</reference>
<feature type="compositionally biased region" description="Low complexity" evidence="1">
    <location>
        <begin position="164"/>
        <end position="185"/>
    </location>
</feature>
<dbReference type="InterPro" id="IPR052884">
    <property type="entry name" value="VID_Regulator"/>
</dbReference>
<evidence type="ECO:0000256" key="1">
    <source>
        <dbReference type="SAM" id="MobiDB-lite"/>
    </source>
</evidence>
<feature type="compositionally biased region" description="Basic and acidic residues" evidence="1">
    <location>
        <begin position="148"/>
        <end position="163"/>
    </location>
</feature>
<comment type="caution">
    <text evidence="2">The sequence shown here is derived from an EMBL/GenBank/DDBJ whole genome shotgun (WGS) entry which is preliminary data.</text>
</comment>
<feature type="compositionally biased region" description="Polar residues" evidence="1">
    <location>
        <begin position="68"/>
        <end position="78"/>
    </location>
</feature>
<feature type="compositionally biased region" description="Polar residues" evidence="1">
    <location>
        <begin position="101"/>
        <end position="111"/>
    </location>
</feature>
<dbReference type="PANTHER" id="PTHR35261">
    <property type="entry name" value="ORGANELLAR PROTEIN, PUTATIVE-RELATED-RELATED"/>
    <property type="match status" value="1"/>
</dbReference>
<organism evidence="2 3">
    <name type="scientific">Tritrichomonas musculus</name>
    <dbReference type="NCBI Taxonomy" id="1915356"/>
    <lineage>
        <taxon>Eukaryota</taxon>
        <taxon>Metamonada</taxon>
        <taxon>Parabasalia</taxon>
        <taxon>Tritrichomonadida</taxon>
        <taxon>Tritrichomonadidae</taxon>
        <taxon>Tritrichomonas</taxon>
    </lineage>
</organism>
<dbReference type="EMBL" id="JAPFFF010000001">
    <property type="protein sequence ID" value="KAK8899138.1"/>
    <property type="molecule type" value="Genomic_DNA"/>
</dbReference>
<dbReference type="Proteomes" id="UP001470230">
    <property type="component" value="Unassembled WGS sequence"/>
</dbReference>
<evidence type="ECO:0000313" key="3">
    <source>
        <dbReference type="Proteomes" id="UP001470230"/>
    </source>
</evidence>
<evidence type="ECO:0000313" key="2">
    <source>
        <dbReference type="EMBL" id="KAK8899138.1"/>
    </source>
</evidence>
<name>A0ABR2L734_9EUKA</name>
<feature type="compositionally biased region" description="Polar residues" evidence="1">
    <location>
        <begin position="1"/>
        <end position="20"/>
    </location>
</feature>
<feature type="region of interest" description="Disordered" evidence="1">
    <location>
        <begin position="1"/>
        <end position="224"/>
    </location>
</feature>